<accession>A0A6S5DNH0</accession>
<evidence type="ECO:0000313" key="1">
    <source>
        <dbReference type="EMBL" id="BBT38493.1"/>
    </source>
</evidence>
<dbReference type="AlphaFoldDB" id="A0A6S5DNH0"/>
<sequence length="77" mass="8767">MTSLWNLLFSRPRQNTYVRLDAEGNCLGFLHCTRRPSSSGWVQVSEAQLGWLGQPLPDSARVCAHASRRWQQRTLPA</sequence>
<evidence type="ECO:0000313" key="2">
    <source>
        <dbReference type="Proteomes" id="UP000515680"/>
    </source>
</evidence>
<gene>
    <name evidence="1" type="ORF">WP8W18C01_08340</name>
</gene>
<proteinExistence type="predicted"/>
<dbReference type="Proteomes" id="UP000515680">
    <property type="component" value="Chromosome"/>
</dbReference>
<dbReference type="RefSeq" id="WP_043213802.1">
    <property type="nucleotide sequence ID" value="NZ_AP022055.1"/>
</dbReference>
<dbReference type="GeneID" id="93542538"/>
<organism evidence="1 2">
    <name type="scientific">Pseudomonas putida</name>
    <name type="common">Arthrobacter siderocapsulatus</name>
    <dbReference type="NCBI Taxonomy" id="303"/>
    <lineage>
        <taxon>Bacteria</taxon>
        <taxon>Pseudomonadati</taxon>
        <taxon>Pseudomonadota</taxon>
        <taxon>Gammaproteobacteria</taxon>
        <taxon>Pseudomonadales</taxon>
        <taxon>Pseudomonadaceae</taxon>
        <taxon>Pseudomonas</taxon>
    </lineage>
</organism>
<name>A0A6S5DNH0_PSEPU</name>
<dbReference type="EMBL" id="AP022227">
    <property type="protein sequence ID" value="BBT38493.1"/>
    <property type="molecule type" value="Genomic_DNA"/>
</dbReference>
<protein>
    <submittedName>
        <fullName evidence="1">Uncharacterized protein</fullName>
    </submittedName>
</protein>
<reference evidence="1 2" key="1">
    <citation type="submission" date="2019-12" db="EMBL/GenBank/DDBJ databases">
        <title>complete genome sequences of Pseudomonas putida str. WP8-W18-CRE-01 isolated from wastewater treatment plant effluent.</title>
        <authorList>
            <person name="Sekizuka T."/>
            <person name="Itokawa K."/>
            <person name="Yatsu K."/>
            <person name="Inamine Y."/>
            <person name="Kuroda M."/>
        </authorList>
    </citation>
    <scope>NUCLEOTIDE SEQUENCE [LARGE SCALE GENOMIC DNA]</scope>
    <source>
        <strain evidence="1 2">WP8-W18-CRE-01</strain>
    </source>
</reference>